<evidence type="ECO:0000256" key="3">
    <source>
        <dbReference type="ARBA" id="ARBA00048244"/>
    </source>
</evidence>
<keyword evidence="9" id="KW-0418">Kinase</keyword>
<dbReference type="GO" id="GO:0008728">
    <property type="term" value="F:GTP diphosphokinase activity"/>
    <property type="evidence" value="ECO:0007669"/>
    <property type="project" value="UniProtKB-EC"/>
</dbReference>
<dbReference type="Pfam" id="PF04607">
    <property type="entry name" value="RelA_SpoT"/>
    <property type="match status" value="1"/>
</dbReference>
<evidence type="ECO:0000313" key="9">
    <source>
        <dbReference type="EMBL" id="TEB09427.1"/>
    </source>
</evidence>
<dbReference type="CDD" id="cd01668">
    <property type="entry name" value="TGS_RSH"/>
    <property type="match status" value="1"/>
</dbReference>
<evidence type="ECO:0000256" key="1">
    <source>
        <dbReference type="ARBA" id="ARBA00004976"/>
    </source>
</evidence>
<dbReference type="InterPro" id="IPR006674">
    <property type="entry name" value="HD_domain"/>
</dbReference>
<dbReference type="InterPro" id="IPR012676">
    <property type="entry name" value="TGS-like"/>
</dbReference>
<dbReference type="InterPro" id="IPR045600">
    <property type="entry name" value="RelA/SpoT_AH_RIS"/>
</dbReference>
<dbReference type="InterPro" id="IPR003607">
    <property type="entry name" value="HD/PDEase_dom"/>
</dbReference>
<protein>
    <recommendedName>
        <fullName evidence="2">GTP diphosphokinase</fullName>
        <ecNumber evidence="2">2.7.6.5</ecNumber>
    </recommendedName>
</protein>
<dbReference type="SUPFAM" id="SSF55021">
    <property type="entry name" value="ACT-like"/>
    <property type="match status" value="1"/>
</dbReference>
<dbReference type="CDD" id="cd05399">
    <property type="entry name" value="NT_Rel-Spo_like"/>
    <property type="match status" value="1"/>
</dbReference>
<dbReference type="Pfam" id="PF19296">
    <property type="entry name" value="RelA_AH_RIS"/>
    <property type="match status" value="1"/>
</dbReference>
<dbReference type="InterPro" id="IPR004811">
    <property type="entry name" value="RelA/Spo_fam"/>
</dbReference>
<dbReference type="CDD" id="cd00077">
    <property type="entry name" value="HDc"/>
    <property type="match status" value="1"/>
</dbReference>
<dbReference type="InterPro" id="IPR012675">
    <property type="entry name" value="Beta-grasp_dom_sf"/>
</dbReference>
<comment type="catalytic activity">
    <reaction evidence="3">
        <text>GTP + ATP = guanosine 3'-diphosphate 5'-triphosphate + AMP</text>
        <dbReference type="Rhea" id="RHEA:22088"/>
        <dbReference type="ChEBI" id="CHEBI:30616"/>
        <dbReference type="ChEBI" id="CHEBI:37565"/>
        <dbReference type="ChEBI" id="CHEBI:142410"/>
        <dbReference type="ChEBI" id="CHEBI:456215"/>
        <dbReference type="EC" id="2.7.6.5"/>
    </reaction>
</comment>
<dbReference type="PROSITE" id="PS51831">
    <property type="entry name" value="HD"/>
    <property type="match status" value="1"/>
</dbReference>
<dbReference type="InterPro" id="IPR043519">
    <property type="entry name" value="NT_sf"/>
</dbReference>
<evidence type="ECO:0000259" key="8">
    <source>
        <dbReference type="PROSITE" id="PS51880"/>
    </source>
</evidence>
<dbReference type="GO" id="GO:0003723">
    <property type="term" value="F:RNA binding"/>
    <property type="evidence" value="ECO:0007669"/>
    <property type="project" value="UniProtKB-KW"/>
</dbReference>
<dbReference type="Gene3D" id="3.10.20.30">
    <property type="match status" value="1"/>
</dbReference>
<dbReference type="GO" id="GO:0016301">
    <property type="term" value="F:kinase activity"/>
    <property type="evidence" value="ECO:0007669"/>
    <property type="project" value="UniProtKB-KW"/>
</dbReference>
<dbReference type="CDD" id="cd04876">
    <property type="entry name" value="ACT_RelA-SpoT"/>
    <property type="match status" value="1"/>
</dbReference>
<comment type="caution">
    <text evidence="9">The sequence shown here is derived from an EMBL/GenBank/DDBJ whole genome shotgun (WGS) entry which is preliminary data.</text>
</comment>
<evidence type="ECO:0000256" key="5">
    <source>
        <dbReference type="RuleBase" id="RU003847"/>
    </source>
</evidence>
<feature type="domain" description="TGS" evidence="8">
    <location>
        <begin position="417"/>
        <end position="480"/>
    </location>
</feature>
<dbReference type="SMART" id="SM00471">
    <property type="entry name" value="HDc"/>
    <property type="match status" value="1"/>
</dbReference>
<dbReference type="FunFam" id="3.10.20.30:FF:000002">
    <property type="entry name" value="GTP pyrophosphokinase (RelA/SpoT)"/>
    <property type="match status" value="1"/>
</dbReference>
<dbReference type="SMART" id="SM00954">
    <property type="entry name" value="RelA_SpoT"/>
    <property type="match status" value="1"/>
</dbReference>
<dbReference type="SUPFAM" id="SSF109604">
    <property type="entry name" value="HD-domain/PDEase-like"/>
    <property type="match status" value="1"/>
</dbReference>
<evidence type="ECO:0000256" key="2">
    <source>
        <dbReference type="ARBA" id="ARBA00013251"/>
    </source>
</evidence>
<dbReference type="Pfam" id="PF13328">
    <property type="entry name" value="HD_4"/>
    <property type="match status" value="1"/>
</dbReference>
<dbReference type="NCBIfam" id="TIGR00691">
    <property type="entry name" value="spoT_relA"/>
    <property type="match status" value="1"/>
</dbReference>
<dbReference type="PROSITE" id="PS51880">
    <property type="entry name" value="TGS"/>
    <property type="match status" value="1"/>
</dbReference>
<feature type="domain" description="ACT" evidence="6">
    <location>
        <begin position="682"/>
        <end position="756"/>
    </location>
</feature>
<dbReference type="PROSITE" id="PS50889">
    <property type="entry name" value="S4"/>
    <property type="match status" value="1"/>
</dbReference>
<accession>A0A4Y7RM98</accession>
<dbReference type="Gene3D" id="3.30.460.10">
    <property type="entry name" value="Beta Polymerase, domain 2"/>
    <property type="match status" value="1"/>
</dbReference>
<dbReference type="GO" id="GO:0015970">
    <property type="term" value="P:guanosine tetraphosphate biosynthetic process"/>
    <property type="evidence" value="ECO:0007669"/>
    <property type="project" value="UniProtKB-UniPathway"/>
</dbReference>
<dbReference type="InterPro" id="IPR033655">
    <property type="entry name" value="TGS_RelA/SpoT"/>
</dbReference>
<dbReference type="PROSITE" id="PS51671">
    <property type="entry name" value="ACT"/>
    <property type="match status" value="1"/>
</dbReference>
<proteinExistence type="inferred from homology"/>
<dbReference type="Gene3D" id="3.30.70.260">
    <property type="match status" value="1"/>
</dbReference>
<dbReference type="EC" id="2.7.6.5" evidence="2"/>
<dbReference type="GO" id="GO:0005886">
    <property type="term" value="C:plasma membrane"/>
    <property type="evidence" value="ECO:0007669"/>
    <property type="project" value="TreeGrafter"/>
</dbReference>
<sequence>MENTFPMPELGSQVVDTVRPGDRNKPLKLHDEDLAVSLADLIKRIEVYNPKVDISVIKSAYEYAEEAHREQKRFSGEPFIVHPLEVAKILAELELDQETIVAGFLHDVVEDTGITLENIKEKFGSEIALLVDGVTKLSRIEYKSKEEQQVENLRKMFLAMAKDIRVILIKLADRLHNLRTLKYQGEPKQKEIAGETLEVFAPLAHRLGIYRIKWELEDLAFRYIEPENYFALVEKIAKTRDKREEYIRQAISTLTEKLAAMGIEADIQGRPKHLYSIYCKMLKQQKDVSEIYDVMAVRCLVETVRDCYAALGIVHTMWTPIPGRFKDFVAMPKSNMYQSIHTTVIGPQGEPLEIQIRTREMHRTAEYGIAAHWRYKEGGRGDREFEKKLAWLRQLLEWQHDLGDAREFMESLKIDIFADSVFVFSPKGDVVELSAGSVPLDFAYRIHTDVGHRCIGAKVNGRIVTLDYKLKNGDIVEVLTSKNSAPKRDWLNIVHTSNAKTKIRQWFKKEHRDESIIKGKDYLEREVKKQGLEVDLLKGDKLQEVGKRFNFLTLDDLYAAIGDGQLTANSVLSKIKTENKNEKKGLLAEEVQVLKSEVRPSQGWGKPTQGIRVRGIDNLLIRLSHCCNPVPGDPIAGYVTRGRGVSIHRTDCRNLLTYQQYERERLVEVVWDKEFTEPFQVKLEINGLDRSGFLSDVMAILVEMKISANWVTARGKKDGGAVIELVLEMKGLEQLEHIFNKIKRVKDVYDVRRVSFSAQPENPLN</sequence>
<name>A0A4Y7RM98_9FIRM</name>
<dbReference type="SUPFAM" id="SSF81271">
    <property type="entry name" value="TGS-like"/>
    <property type="match status" value="1"/>
</dbReference>
<dbReference type="FunFam" id="3.30.460.10:FF:000001">
    <property type="entry name" value="GTP pyrophosphokinase RelA"/>
    <property type="match status" value="1"/>
</dbReference>
<dbReference type="Proteomes" id="UP000297597">
    <property type="component" value="Unassembled WGS sequence"/>
</dbReference>
<dbReference type="InterPro" id="IPR004095">
    <property type="entry name" value="TGS"/>
</dbReference>
<dbReference type="Gene3D" id="1.10.3210.10">
    <property type="entry name" value="Hypothetical protein af1432"/>
    <property type="match status" value="1"/>
</dbReference>
<reference evidence="9 10" key="1">
    <citation type="journal article" date="2018" name="Environ. Microbiol.">
        <title>Novel energy conservation strategies and behaviour of Pelotomaculum schinkii driving syntrophic propionate catabolism.</title>
        <authorList>
            <person name="Hidalgo-Ahumada C.A.P."/>
            <person name="Nobu M.K."/>
            <person name="Narihiro T."/>
            <person name="Tamaki H."/>
            <person name="Liu W.T."/>
            <person name="Kamagata Y."/>
            <person name="Stams A.J.M."/>
            <person name="Imachi H."/>
            <person name="Sousa D.Z."/>
        </authorList>
    </citation>
    <scope>NUCLEOTIDE SEQUENCE [LARGE SCALE GENOMIC DNA]</scope>
    <source>
        <strain evidence="9 10">MGP</strain>
    </source>
</reference>
<dbReference type="PANTHER" id="PTHR21262:SF31">
    <property type="entry name" value="GTP PYROPHOSPHOKINASE"/>
    <property type="match status" value="1"/>
</dbReference>
<feature type="domain" description="HD" evidence="7">
    <location>
        <begin position="79"/>
        <end position="178"/>
    </location>
</feature>
<dbReference type="SUPFAM" id="SSF81301">
    <property type="entry name" value="Nucleotidyltransferase"/>
    <property type="match status" value="1"/>
</dbReference>
<comment type="pathway">
    <text evidence="1">Purine metabolism; ppGpp biosynthesis; ppGpp from GTP: step 1/2.</text>
</comment>
<evidence type="ECO:0000313" key="10">
    <source>
        <dbReference type="Proteomes" id="UP000297597"/>
    </source>
</evidence>
<dbReference type="UniPathway" id="UPA00908">
    <property type="reaction ID" value="UER00884"/>
</dbReference>
<dbReference type="AlphaFoldDB" id="A0A4Y7RM98"/>
<dbReference type="InterPro" id="IPR002912">
    <property type="entry name" value="ACT_dom"/>
</dbReference>
<dbReference type="RefSeq" id="WP_243119904.1">
    <property type="nucleotide sequence ID" value="NZ_QFFZ01000048.1"/>
</dbReference>
<evidence type="ECO:0000256" key="4">
    <source>
        <dbReference type="PROSITE-ProRule" id="PRU00182"/>
    </source>
</evidence>
<dbReference type="EMBL" id="QFFZ01000048">
    <property type="protein sequence ID" value="TEB09427.1"/>
    <property type="molecule type" value="Genomic_DNA"/>
</dbReference>
<dbReference type="InterPro" id="IPR045865">
    <property type="entry name" value="ACT-like_dom_sf"/>
</dbReference>
<dbReference type="Pfam" id="PF02824">
    <property type="entry name" value="TGS"/>
    <property type="match status" value="1"/>
</dbReference>
<evidence type="ECO:0000259" key="6">
    <source>
        <dbReference type="PROSITE" id="PS51671"/>
    </source>
</evidence>
<dbReference type="FunFam" id="1.10.3210.10:FF:000001">
    <property type="entry name" value="GTP pyrophosphokinase RelA"/>
    <property type="match status" value="1"/>
</dbReference>
<gene>
    <name evidence="9" type="primary">relA</name>
    <name evidence="9" type="ORF">Pmgp_03137</name>
</gene>
<dbReference type="InterPro" id="IPR007685">
    <property type="entry name" value="RelA_SpoT"/>
</dbReference>
<comment type="similarity">
    <text evidence="5">Belongs to the relA/spoT family.</text>
</comment>
<keyword evidence="4" id="KW-0694">RNA-binding</keyword>
<dbReference type="Pfam" id="PF13291">
    <property type="entry name" value="ACT_4"/>
    <property type="match status" value="1"/>
</dbReference>
<keyword evidence="9" id="KW-0808">Transferase</keyword>
<organism evidence="9 10">
    <name type="scientific">Pelotomaculum propionicicum</name>
    <dbReference type="NCBI Taxonomy" id="258475"/>
    <lineage>
        <taxon>Bacteria</taxon>
        <taxon>Bacillati</taxon>
        <taxon>Bacillota</taxon>
        <taxon>Clostridia</taxon>
        <taxon>Eubacteriales</taxon>
        <taxon>Desulfotomaculaceae</taxon>
        <taxon>Pelotomaculum</taxon>
    </lineage>
</organism>
<keyword evidence="10" id="KW-1185">Reference proteome</keyword>
<evidence type="ECO:0000259" key="7">
    <source>
        <dbReference type="PROSITE" id="PS51831"/>
    </source>
</evidence>
<dbReference type="PANTHER" id="PTHR21262">
    <property type="entry name" value="GUANOSINE-3',5'-BIS DIPHOSPHATE 3'-PYROPHOSPHOHYDROLASE"/>
    <property type="match status" value="1"/>
</dbReference>
<comment type="function">
    <text evidence="5">In eubacteria ppGpp (guanosine 3'-diphosphate 5'-diphosphate) is a mediator of the stringent response that coordinates a variety of cellular activities in response to changes in nutritional abundance.</text>
</comment>